<comment type="subcellular location">
    <subcellularLocation>
        <location evidence="1">Nucleus</location>
        <location evidence="1">Nucleoplasm</location>
    </subcellularLocation>
</comment>
<protein>
    <submittedName>
        <fullName evidence="16">Uncharacterized protein LOC111351319 isoform X5</fullName>
    </submittedName>
</protein>
<evidence type="ECO:0000256" key="13">
    <source>
        <dbReference type="SAM" id="MobiDB-lite"/>
    </source>
</evidence>
<sequence length="361" mass="40007">MGHDCCCVVNCKNNGLNSKCKFYIFPRASYKIEQRKKWIAAVKRKNVDGTQWSPKPHDKICSEHFIGGKKSEEQLSPSYVPTIFPTIYRKKKVIQFQAVQDHGARKTGNILCPNCNTEIQIPQNKEDKVNAMIVNVYQYFAKEGTGLTGAQLRQRTALCTGASEADVECALVLEHEKSTDEGNPAMSQNPPRKRRRKGSESPPPEQEEEPYVEQETLIVKIEPNADDGSNEINPLAIDEETPPYSMTEPGHICLKDGSCCNPLQIQPNVINAATVFVKEEPKEETNADQPVANISLPVHACDSDSSDAPSDQAMSQSYQPKQSDNKGPTPDNPLDSCSHIKTEEINIEDSCCSDTDSEGYS</sequence>
<keyword evidence="11" id="KW-0131">Cell cycle</keyword>
<keyword evidence="15" id="KW-1185">Reference proteome</keyword>
<keyword evidence="9" id="KW-0804">Transcription</keyword>
<evidence type="ECO:0000256" key="3">
    <source>
        <dbReference type="ARBA" id="ARBA00022723"/>
    </source>
</evidence>
<dbReference type="GO" id="GO:0008270">
    <property type="term" value="F:zinc ion binding"/>
    <property type="evidence" value="ECO:0007669"/>
    <property type="project" value="UniProtKB-KW"/>
</dbReference>
<feature type="domain" description="THAP-type" evidence="14">
    <location>
        <begin position="1"/>
        <end position="84"/>
    </location>
</feature>
<dbReference type="RefSeq" id="XP_022818983.1">
    <property type="nucleotide sequence ID" value="XM_022963215.1"/>
</dbReference>
<keyword evidence="7" id="KW-0175">Coiled coil</keyword>
<proteinExistence type="inferred from homology"/>
<feature type="compositionally biased region" description="Low complexity" evidence="13">
    <location>
        <begin position="306"/>
        <end position="317"/>
    </location>
</feature>
<dbReference type="GO" id="GO:0005654">
    <property type="term" value="C:nucleoplasm"/>
    <property type="evidence" value="ECO:0007669"/>
    <property type="project" value="UniProtKB-SubCell"/>
</dbReference>
<evidence type="ECO:0000256" key="6">
    <source>
        <dbReference type="ARBA" id="ARBA00023015"/>
    </source>
</evidence>
<evidence type="ECO:0000256" key="4">
    <source>
        <dbReference type="ARBA" id="ARBA00022771"/>
    </source>
</evidence>
<keyword evidence="8 12" id="KW-0238">DNA-binding</keyword>
<dbReference type="AlphaFoldDB" id="A0A9J7ILB4"/>
<evidence type="ECO:0000256" key="12">
    <source>
        <dbReference type="PROSITE-ProRule" id="PRU00309"/>
    </source>
</evidence>
<keyword evidence="3" id="KW-0479">Metal-binding</keyword>
<dbReference type="PANTHER" id="PTHR46600:SF1">
    <property type="entry name" value="THAP DOMAIN-CONTAINING PROTEIN 1"/>
    <property type="match status" value="1"/>
</dbReference>
<feature type="region of interest" description="Disordered" evidence="13">
    <location>
        <begin position="174"/>
        <end position="213"/>
    </location>
</feature>
<dbReference type="SMART" id="SM00980">
    <property type="entry name" value="THAP"/>
    <property type="match status" value="1"/>
</dbReference>
<evidence type="ECO:0000256" key="11">
    <source>
        <dbReference type="ARBA" id="ARBA00023306"/>
    </source>
</evidence>
<evidence type="ECO:0000256" key="1">
    <source>
        <dbReference type="ARBA" id="ARBA00004642"/>
    </source>
</evidence>
<dbReference type="SUPFAM" id="SSF57716">
    <property type="entry name" value="Glucocorticoid receptor-like (DNA-binding domain)"/>
    <property type="match status" value="1"/>
</dbReference>
<dbReference type="Pfam" id="PF05485">
    <property type="entry name" value="THAP"/>
    <property type="match status" value="1"/>
</dbReference>
<reference evidence="16" key="1">
    <citation type="submission" date="2025-08" db="UniProtKB">
        <authorList>
            <consortium name="RefSeq"/>
        </authorList>
    </citation>
    <scope>IDENTIFICATION</scope>
    <source>
        <strain evidence="16">Ishihara</strain>
        <tissue evidence="16">Whole body</tissue>
    </source>
</reference>
<dbReference type="InterPro" id="IPR006612">
    <property type="entry name" value="THAP_Znf"/>
</dbReference>
<evidence type="ECO:0000313" key="16">
    <source>
        <dbReference type="RefSeq" id="XP_022818983.1"/>
    </source>
</evidence>
<evidence type="ECO:0000256" key="5">
    <source>
        <dbReference type="ARBA" id="ARBA00022833"/>
    </source>
</evidence>
<dbReference type="InterPro" id="IPR026516">
    <property type="entry name" value="THAP1/10"/>
</dbReference>
<evidence type="ECO:0000256" key="2">
    <source>
        <dbReference type="ARBA" id="ARBA00006177"/>
    </source>
</evidence>
<keyword evidence="4 12" id="KW-0863">Zinc-finger</keyword>
<keyword evidence="5" id="KW-0862">Zinc</keyword>
<dbReference type="GO" id="GO:0043565">
    <property type="term" value="F:sequence-specific DNA binding"/>
    <property type="evidence" value="ECO:0007669"/>
    <property type="project" value="InterPro"/>
</dbReference>
<feature type="region of interest" description="Disordered" evidence="13">
    <location>
        <begin position="281"/>
        <end position="339"/>
    </location>
</feature>
<dbReference type="PROSITE" id="PS50950">
    <property type="entry name" value="ZF_THAP"/>
    <property type="match status" value="1"/>
</dbReference>
<comment type="similarity">
    <text evidence="2">Belongs to the THAP1 family.</text>
</comment>
<evidence type="ECO:0000256" key="8">
    <source>
        <dbReference type="ARBA" id="ARBA00023125"/>
    </source>
</evidence>
<keyword evidence="10" id="KW-0539">Nucleus</keyword>
<evidence type="ECO:0000259" key="14">
    <source>
        <dbReference type="PROSITE" id="PS50950"/>
    </source>
</evidence>
<gene>
    <name evidence="16" type="primary">LOC111351319</name>
</gene>
<dbReference type="GeneID" id="111351319"/>
<evidence type="ECO:0000313" key="15">
    <source>
        <dbReference type="Proteomes" id="UP000301870"/>
    </source>
</evidence>
<accession>A0A9J7ILB4</accession>
<dbReference type="PANTHER" id="PTHR46600">
    <property type="entry name" value="THAP DOMAIN-CONTAINING"/>
    <property type="match status" value="1"/>
</dbReference>
<organism evidence="15 16">
    <name type="scientific">Spodoptera litura</name>
    <name type="common">Asian cotton leafworm</name>
    <dbReference type="NCBI Taxonomy" id="69820"/>
    <lineage>
        <taxon>Eukaryota</taxon>
        <taxon>Metazoa</taxon>
        <taxon>Ecdysozoa</taxon>
        <taxon>Arthropoda</taxon>
        <taxon>Hexapoda</taxon>
        <taxon>Insecta</taxon>
        <taxon>Pterygota</taxon>
        <taxon>Neoptera</taxon>
        <taxon>Endopterygota</taxon>
        <taxon>Lepidoptera</taxon>
        <taxon>Glossata</taxon>
        <taxon>Ditrysia</taxon>
        <taxon>Noctuoidea</taxon>
        <taxon>Noctuidae</taxon>
        <taxon>Amphipyrinae</taxon>
        <taxon>Spodoptera</taxon>
    </lineage>
</organism>
<evidence type="ECO:0000256" key="7">
    <source>
        <dbReference type="ARBA" id="ARBA00023054"/>
    </source>
</evidence>
<name>A0A9J7ILB4_SPOLT</name>
<evidence type="ECO:0000256" key="10">
    <source>
        <dbReference type="ARBA" id="ARBA00023242"/>
    </source>
</evidence>
<dbReference type="Proteomes" id="UP000301870">
    <property type="component" value="Chromosome 13"/>
</dbReference>
<keyword evidence="6" id="KW-0805">Transcription regulation</keyword>
<evidence type="ECO:0000256" key="9">
    <source>
        <dbReference type="ARBA" id="ARBA00023163"/>
    </source>
</evidence>